<gene>
    <name evidence="2" type="ORF">ACFP3T_10225</name>
</gene>
<dbReference type="Proteomes" id="UP001596253">
    <property type="component" value="Unassembled WGS sequence"/>
</dbReference>
<organism evidence="2 3">
    <name type="scientific">Lactiplantibacillus dongliensis</name>
    <dbReference type="NCBI Taxonomy" id="2559919"/>
    <lineage>
        <taxon>Bacteria</taxon>
        <taxon>Bacillati</taxon>
        <taxon>Bacillota</taxon>
        <taxon>Bacilli</taxon>
        <taxon>Lactobacillales</taxon>
        <taxon>Lactobacillaceae</taxon>
        <taxon>Lactiplantibacillus</taxon>
    </lineage>
</organism>
<keyword evidence="3" id="KW-1185">Reference proteome</keyword>
<evidence type="ECO:0000313" key="2">
    <source>
        <dbReference type="EMBL" id="MFC6165046.1"/>
    </source>
</evidence>
<sequence>MTMQYTADQVADWYLARDSMSPKKLQKLLYYAYAWVLTLTNEDDHHLDNQLFNDHFEAWVHGPVLPEIYHKYREYGYHNIPKQVNVPQFSDEVEDILQQVWEEYGSYTADELESITHQEKPWQMARQGISPLNASSKELSDQAIFDYYMAQSAV</sequence>
<dbReference type="EMBL" id="JBHSSD010000042">
    <property type="protein sequence ID" value="MFC6165046.1"/>
    <property type="molecule type" value="Genomic_DNA"/>
</dbReference>
<protein>
    <submittedName>
        <fullName evidence="2">Panacea domain-containing protein</fullName>
    </submittedName>
</protein>
<evidence type="ECO:0000259" key="1">
    <source>
        <dbReference type="Pfam" id="PF13274"/>
    </source>
</evidence>
<dbReference type="InterPro" id="IPR025272">
    <property type="entry name" value="SocA_Panacea"/>
</dbReference>
<feature type="domain" description="Antitoxin SocA-like Panacea" evidence="1">
    <location>
        <begin position="25"/>
        <end position="123"/>
    </location>
</feature>
<reference evidence="3" key="1">
    <citation type="journal article" date="2019" name="Int. J. Syst. Evol. Microbiol.">
        <title>The Global Catalogue of Microorganisms (GCM) 10K type strain sequencing project: providing services to taxonomists for standard genome sequencing and annotation.</title>
        <authorList>
            <consortium name="The Broad Institute Genomics Platform"/>
            <consortium name="The Broad Institute Genome Sequencing Center for Infectious Disease"/>
            <person name="Wu L."/>
            <person name="Ma J."/>
        </authorList>
    </citation>
    <scope>NUCLEOTIDE SEQUENCE [LARGE SCALE GENOMIC DNA]</scope>
    <source>
        <strain evidence="3">CCM 8932</strain>
    </source>
</reference>
<evidence type="ECO:0000313" key="3">
    <source>
        <dbReference type="Proteomes" id="UP001596253"/>
    </source>
</evidence>
<name>A0ABW1R8C4_9LACO</name>
<accession>A0ABW1R8C4</accession>
<dbReference type="RefSeq" id="WP_307722447.1">
    <property type="nucleotide sequence ID" value="NZ_BJDK01000003.1"/>
</dbReference>
<dbReference type="Pfam" id="PF13274">
    <property type="entry name" value="SocA_Panacea"/>
    <property type="match status" value="1"/>
</dbReference>
<comment type="caution">
    <text evidence="2">The sequence shown here is derived from an EMBL/GenBank/DDBJ whole genome shotgun (WGS) entry which is preliminary data.</text>
</comment>
<proteinExistence type="predicted"/>